<sequence length="2125" mass="224242">MVDVEAAEAGWWASAVLIDVTSHWRFLLLLAGRRKVRQSQRVTTVDALGIVSSPYRGSWVLVRFSGAVRAISPVVSTALVIGACQVLASSASPATAAPAAVAIVADRGDPVSAMSTARAQGKRVEDLSQRTPSTATYATPSGSWITEAYSGLVRSKVDEDKWVDIDPSINSAGKGFEPKAVPFDVLFSEGQDKKLATVSADGGAALSVQWPNTLPTAEPKGDTLTFPKAAGGSDLVVTSRPDGFNFSVKLDQAPAAGAAPLKYQVPLHLDKGRFRIHDDGSFEVLQDGHVVAAMTPPLMWDTAKDAERVPVAATVEGEGGDRVLVLRPDMAWLTDPARVAPITVDPTLTLTSTGDTWVESFLNPPSHEISPELQVGSNSLGLNVARSYANFDISGLTSKPGAVVSSASLQLSNFETGSCAGTAIRVSQVTSSWSVPNITYSNQPTTTATGSATSTQSFGASGCGTEGTVSFDAKAIVQAWQGGAANYGVQIKADNESANTGWRKYRSLENGDTAKAPKLSITYNTPPAVPSYNLVTPAGAVGSTFYTRETKPTFTTTPTDPDGDQVTAELRIQQGGSTVQSWTSGQVASGAGLSHALATALHEGAYAASWRVSDGSLTSAWSPDQAFNVDVTAPATPVMSCTNYPNNSWQDPRPAATTTCTVTASADSQWAAVHDGHEWINVPPLNNNTTSFSFSVPTDSTFGFWVVASDAAGNWATSTYTFGVGDGGFYSPENGAQFAGPLQVNAGAPSGAYAAVLNWRTAGTTTWTQATQVKKAGANWTGGVDTSGAISRTGDLIWQADAETGITSPATLEIQACFTYWTAPTQRCGKTRQVTLVQHAFGGSYPTTEVGPASVALMTGEYQTSSTDVTVPGYRDTLSIGRTFQSLGAPVTAAESVFGPGWIANLQGPSWGFASGQVVDTTATDGTIQLLDPSGAASVYKLAGPAAQAVGVYTGQGPTAGDNAKLELKGGTPKTLELTEADGVITTWTNVAGTNKWNVTTVVDPSAAPATTFSYNGDYVTGIYSAPPGVTCNATTQSRGCRALQLSYTGTGTSTRLTQVDLRTWDPKPGTDGSPTAAAGMVTVPVAKYSYDASNRLASVWDPRLDYGTGGSSHVATGYGYQTIGGRTQLASITPAGEKTWNFTLDGTTGVFKGATREQDAAVGGTATWAVKYNVAVSGAGLPDLAADTAKTWGQKTVPATAAAVFGPDAPGTTDYTYANLTYFTSAGVTTNTANYGSGEWLIDTIEYDTLDNPVWSLSAGNRAARLKDNWTGNQIRAWGGDTRTYSADGTRVETDTSPIAWLTKKDGTGIVGGRVTRYDYDDEAPAGDMPGRPAEWTADSWPRHNVLIKATTTVDDGWGVAAHDPETTWYRYQPVVTGDGSGWTLGQPTRVSTSLGAGWSTNLTRFDTQGRTIETRTPQGVATVDGTANDARSRITSYYTADATAPVAACRNKPEWIDAVCSAGPAGGTAPTTTTEGFDYLGLPTRAVETTGSTQRITVTSTDQAGRTTKVALTTVNAPTGQQAVPDTTFSYANATGRLTGTTAGGSTASTTSDSWGRIVTQTDGAGNTATSTYNAAGRPATFNDGKGTYTYTWNGTDANGKTERRGLLTAVNVGLPGGPSEFKTGYDQAGAATTLVYPNGVYRATTYDALGNEATRAYNKADGTSLLTWQQFFDRDGRVRANQTVGVTLENYEFDGRGRLTKVKDNVWGQCTTRVYDFSLDSNRNSLTSYAPAADGTCSTTTTPTVTNGTYDGDDRKTNTGYVHDALGRTTTLPSADTDKPSDGNVTATYYANDLVAGLNRPGAAGGAQAKTWGLDALGRLASMSSTTGGVELRKTTSHYDDSSDSPAWISEDTRPNAQTAWTTNWTRNVLDPTGALGLIQSSDGTSRIQLVNPHGDIVSTLNNAPTIIGLENYNEATEYGAPRTQFPALGQAYTWLGSHRRSGDALAGLTLMGVRLYDPASGRFLSSDPVYGGNDNAYAYPADPINQFDTTGKWCRFQVGTTCTRYAKGPSGQSIPVRHWVREKVWNKHNISWETMKFVIRNMYYLFPGANGRDNYGTQLHQVSCRWIGRFAKHCERTGVTMMVRTVIDWGDSSDGKTMGVVTMYCRRAGTDRCPDWVNNLE</sequence>
<accession>A0A3A5HAY9</accession>
<dbReference type="OrthoDB" id="9762066at2"/>
<gene>
    <name evidence="2" type="ORF">D4739_14105</name>
</gene>
<dbReference type="InterPro" id="IPR022385">
    <property type="entry name" value="Rhs_assc_core"/>
</dbReference>
<dbReference type="InterPro" id="IPR013783">
    <property type="entry name" value="Ig-like_fold"/>
</dbReference>
<evidence type="ECO:0000256" key="1">
    <source>
        <dbReference type="SAM" id="MobiDB-lite"/>
    </source>
</evidence>
<dbReference type="NCBIfam" id="TIGR03696">
    <property type="entry name" value="Rhs_assc_core"/>
    <property type="match status" value="1"/>
</dbReference>
<dbReference type="Gene3D" id="2.60.40.10">
    <property type="entry name" value="Immunoglobulins"/>
    <property type="match status" value="1"/>
</dbReference>
<protein>
    <submittedName>
        <fullName evidence="2">DNRLRE domain-containing protein</fullName>
    </submittedName>
</protein>
<dbReference type="Gene3D" id="2.180.10.10">
    <property type="entry name" value="RHS repeat-associated core"/>
    <property type="match status" value="1"/>
</dbReference>
<organism evidence="2 3">
    <name type="scientific">Nocardioides cavernaquae</name>
    <dbReference type="NCBI Taxonomy" id="2321396"/>
    <lineage>
        <taxon>Bacteria</taxon>
        <taxon>Bacillati</taxon>
        <taxon>Actinomycetota</taxon>
        <taxon>Actinomycetes</taxon>
        <taxon>Propionibacteriales</taxon>
        <taxon>Nocardioidaceae</taxon>
        <taxon>Nocardioides</taxon>
    </lineage>
</organism>
<proteinExistence type="predicted"/>
<feature type="region of interest" description="Disordered" evidence="1">
    <location>
        <begin position="1838"/>
        <end position="1858"/>
    </location>
</feature>
<evidence type="ECO:0000313" key="3">
    <source>
        <dbReference type="Proteomes" id="UP000276542"/>
    </source>
</evidence>
<dbReference type="EMBL" id="QYRP01000002">
    <property type="protein sequence ID" value="RJS47241.1"/>
    <property type="molecule type" value="Genomic_DNA"/>
</dbReference>
<dbReference type="GO" id="GO:0005975">
    <property type="term" value="P:carbohydrate metabolic process"/>
    <property type="evidence" value="ECO:0007669"/>
    <property type="project" value="UniProtKB-ARBA"/>
</dbReference>
<dbReference type="NCBIfam" id="NF033679">
    <property type="entry name" value="DNRLRE_dom"/>
    <property type="match status" value="1"/>
</dbReference>
<name>A0A3A5HAY9_9ACTN</name>
<dbReference type="Proteomes" id="UP000276542">
    <property type="component" value="Unassembled WGS sequence"/>
</dbReference>
<reference evidence="3" key="1">
    <citation type="submission" date="2018-09" db="EMBL/GenBank/DDBJ databases">
        <authorList>
            <person name="Zhu H."/>
        </authorList>
    </citation>
    <scope>NUCLEOTIDE SEQUENCE [LARGE SCALE GENOMIC DNA]</scope>
    <source>
        <strain evidence="3">K1W22B-1</strain>
    </source>
</reference>
<comment type="caution">
    <text evidence="2">The sequence shown here is derived from an EMBL/GenBank/DDBJ whole genome shotgun (WGS) entry which is preliminary data.</text>
</comment>
<evidence type="ECO:0000313" key="2">
    <source>
        <dbReference type="EMBL" id="RJS47241.1"/>
    </source>
</evidence>
<keyword evidence="3" id="KW-1185">Reference proteome</keyword>
<dbReference type="RefSeq" id="WP_120061207.1">
    <property type="nucleotide sequence ID" value="NZ_QYRP01000002.1"/>
</dbReference>